<dbReference type="RefSeq" id="WP_002814916.1">
    <property type="nucleotide sequence ID" value="NZ_GG693383.1"/>
</dbReference>
<dbReference type="AlphaFoldDB" id="C2KJC5"/>
<gene>
    <name evidence="1" type="ORF">HMPREF0555_0741</name>
</gene>
<organism evidence="1 2">
    <name type="scientific">Leuconostoc mesenteroides subsp. cremoris ATCC 19254</name>
    <dbReference type="NCBI Taxonomy" id="586220"/>
    <lineage>
        <taxon>Bacteria</taxon>
        <taxon>Bacillati</taxon>
        <taxon>Bacillota</taxon>
        <taxon>Bacilli</taxon>
        <taxon>Lactobacillales</taxon>
        <taxon>Lactobacillaceae</taxon>
        <taxon>Leuconostoc</taxon>
    </lineage>
</organism>
<reference evidence="1 2" key="1">
    <citation type="submission" date="2009-04" db="EMBL/GenBank/DDBJ databases">
        <authorList>
            <person name="Qin X."/>
            <person name="Bachman B."/>
            <person name="Battles P."/>
            <person name="Bell A."/>
            <person name="Bess C."/>
            <person name="Bickham C."/>
            <person name="Chaboub L."/>
            <person name="Chen D."/>
            <person name="Coyle M."/>
            <person name="Deiros D.R."/>
            <person name="Dinh H."/>
            <person name="Forbes L."/>
            <person name="Fowler G."/>
            <person name="Francisco L."/>
            <person name="Fu Q."/>
            <person name="Gubbala S."/>
            <person name="Hale W."/>
            <person name="Han Y."/>
            <person name="Hemphill L."/>
            <person name="Highlander S.K."/>
            <person name="Hirani K."/>
            <person name="Hogues M."/>
            <person name="Jackson L."/>
            <person name="Jakkamsetti A."/>
            <person name="Javaid M."/>
            <person name="Jiang H."/>
            <person name="Korchina V."/>
            <person name="Kovar C."/>
            <person name="Lara F."/>
            <person name="Lee S."/>
            <person name="Mata R."/>
            <person name="Mathew T."/>
            <person name="Moen C."/>
            <person name="Morales K."/>
            <person name="Munidasa M."/>
            <person name="Nazareth L."/>
            <person name="Ngo R."/>
            <person name="Nguyen L."/>
            <person name="Okwuonu G."/>
            <person name="Ongeri F."/>
            <person name="Patil S."/>
            <person name="Petrosino J."/>
            <person name="Pham C."/>
            <person name="Pham P."/>
            <person name="Pu L.-L."/>
            <person name="Puazo M."/>
            <person name="Raj R."/>
            <person name="Reid J."/>
            <person name="Rouhana J."/>
            <person name="Saada N."/>
            <person name="Shang Y."/>
            <person name="Simmons D."/>
            <person name="Thornton R."/>
            <person name="Warren J."/>
            <person name="Weissenberger G."/>
            <person name="Zhang J."/>
            <person name="Zhang L."/>
            <person name="Zhou C."/>
            <person name="Zhu D."/>
            <person name="Muzny D."/>
            <person name="Worley K."/>
            <person name="Gibbs R."/>
        </authorList>
    </citation>
    <scope>NUCLEOTIDE SEQUENCE [LARGE SCALE GENOMIC DNA]</scope>
    <source>
        <strain evidence="1 2">ATCC 19254</strain>
    </source>
</reference>
<comment type="caution">
    <text evidence="1">The sequence shown here is derived from an EMBL/GenBank/DDBJ whole genome shotgun (WGS) entry which is preliminary data.</text>
</comment>
<dbReference type="HOGENOM" id="CLU_1803809_0_0_9"/>
<dbReference type="Proteomes" id="UP000004283">
    <property type="component" value="Unassembled WGS sequence"/>
</dbReference>
<protein>
    <submittedName>
        <fullName evidence="1">Uncharacterized protein</fullName>
    </submittedName>
</protein>
<name>C2KJC5_LEUMC</name>
<accession>C2KJC5</accession>
<evidence type="ECO:0000313" key="2">
    <source>
        <dbReference type="Proteomes" id="UP000004283"/>
    </source>
</evidence>
<proteinExistence type="predicted"/>
<evidence type="ECO:0000313" key="1">
    <source>
        <dbReference type="EMBL" id="EEJ42662.1"/>
    </source>
</evidence>
<sequence>MPNSFISNTYVSNPNITVKDNVIPVPIATAGYFAHTPLKLHVNYSVELNIDNSAPYDIFLSEQESGSILNNQTIDLTDLPETNASLIHNSTSKLTGVTGFFEIEIDGLDKPKLYNFKVELKSSNEVIDTKSTSIWIYINGEDK</sequence>
<dbReference type="EMBL" id="ACKV01000035">
    <property type="protein sequence ID" value="EEJ42662.1"/>
    <property type="molecule type" value="Genomic_DNA"/>
</dbReference>